<accession>A0ABV2GM56</accession>
<protein>
    <submittedName>
        <fullName evidence="1">HD superfamily phosphohydrolase</fullName>
    </submittedName>
</protein>
<sequence length="190" mass="21668">MLARHFMYKQVYLHPIRRVYDLHLIDFLNSWLEGGLFSTALEDHLAMCDAEVISAIRKASIDASNPSHLHACRIEKREHFRLFYATSPGDKIGGVLRPGEKLYDLAKNKFDSNLIRHDYIPPKAAAPDFPVKMYDNSIQSSLKVSPVLIGLPSIEVDSLFCCKSILRDALKWRDETRAEALDLVKQTELL</sequence>
<dbReference type="Proteomes" id="UP001549204">
    <property type="component" value="Unassembled WGS sequence"/>
</dbReference>
<keyword evidence="2" id="KW-1185">Reference proteome</keyword>
<gene>
    <name evidence="1" type="ORF">ABID19_002406</name>
</gene>
<comment type="caution">
    <text evidence="1">The sequence shown here is derived from an EMBL/GenBank/DDBJ whole genome shotgun (WGS) entry which is preliminary data.</text>
</comment>
<organism evidence="1 2">
    <name type="scientific">Mesorhizobium robiniae</name>
    <dbReference type="NCBI Taxonomy" id="559315"/>
    <lineage>
        <taxon>Bacteria</taxon>
        <taxon>Pseudomonadati</taxon>
        <taxon>Pseudomonadota</taxon>
        <taxon>Alphaproteobacteria</taxon>
        <taxon>Hyphomicrobiales</taxon>
        <taxon>Phyllobacteriaceae</taxon>
        <taxon>Mesorhizobium</taxon>
    </lineage>
</organism>
<reference evidence="1 2" key="1">
    <citation type="submission" date="2024-06" db="EMBL/GenBank/DDBJ databases">
        <title>Genomic Encyclopedia of Type Strains, Phase IV (KMG-IV): sequencing the most valuable type-strain genomes for metagenomic binning, comparative biology and taxonomic classification.</title>
        <authorList>
            <person name="Goeker M."/>
        </authorList>
    </citation>
    <scope>NUCLEOTIDE SEQUENCE [LARGE SCALE GENOMIC DNA]</scope>
    <source>
        <strain evidence="1 2">DSM 100022</strain>
    </source>
</reference>
<dbReference type="EMBL" id="JBEPMC010000004">
    <property type="protein sequence ID" value="MET3579375.1"/>
    <property type="molecule type" value="Genomic_DNA"/>
</dbReference>
<evidence type="ECO:0000313" key="1">
    <source>
        <dbReference type="EMBL" id="MET3579375.1"/>
    </source>
</evidence>
<name>A0ABV2GM56_9HYPH</name>
<evidence type="ECO:0000313" key="2">
    <source>
        <dbReference type="Proteomes" id="UP001549204"/>
    </source>
</evidence>
<proteinExistence type="predicted"/>
<dbReference type="SUPFAM" id="SSF109604">
    <property type="entry name" value="HD-domain/PDEase-like"/>
    <property type="match status" value="1"/>
</dbReference>